<dbReference type="Proteomes" id="UP000814033">
    <property type="component" value="Unassembled WGS sequence"/>
</dbReference>
<evidence type="ECO:0000313" key="1">
    <source>
        <dbReference type="EMBL" id="KAI0052360.1"/>
    </source>
</evidence>
<dbReference type="EMBL" id="MU275846">
    <property type="protein sequence ID" value="KAI0052360.1"/>
    <property type="molecule type" value="Genomic_DNA"/>
</dbReference>
<organism evidence="1 2">
    <name type="scientific">Auriscalpium vulgare</name>
    <dbReference type="NCBI Taxonomy" id="40419"/>
    <lineage>
        <taxon>Eukaryota</taxon>
        <taxon>Fungi</taxon>
        <taxon>Dikarya</taxon>
        <taxon>Basidiomycota</taxon>
        <taxon>Agaricomycotina</taxon>
        <taxon>Agaricomycetes</taxon>
        <taxon>Russulales</taxon>
        <taxon>Auriscalpiaceae</taxon>
        <taxon>Auriscalpium</taxon>
    </lineage>
</organism>
<protein>
    <submittedName>
        <fullName evidence="1">Uncharacterized protein</fullName>
    </submittedName>
</protein>
<reference evidence="1" key="2">
    <citation type="journal article" date="2022" name="New Phytol.">
        <title>Evolutionary transition to the ectomycorrhizal habit in the genomes of a hyperdiverse lineage of mushroom-forming fungi.</title>
        <authorList>
            <person name="Looney B."/>
            <person name="Miyauchi S."/>
            <person name="Morin E."/>
            <person name="Drula E."/>
            <person name="Courty P.E."/>
            <person name="Kohler A."/>
            <person name="Kuo A."/>
            <person name="LaButti K."/>
            <person name="Pangilinan J."/>
            <person name="Lipzen A."/>
            <person name="Riley R."/>
            <person name="Andreopoulos W."/>
            <person name="He G."/>
            <person name="Johnson J."/>
            <person name="Nolan M."/>
            <person name="Tritt A."/>
            <person name="Barry K.W."/>
            <person name="Grigoriev I.V."/>
            <person name="Nagy L.G."/>
            <person name="Hibbett D."/>
            <person name="Henrissat B."/>
            <person name="Matheny P.B."/>
            <person name="Labbe J."/>
            <person name="Martin F.M."/>
        </authorList>
    </citation>
    <scope>NUCLEOTIDE SEQUENCE</scope>
    <source>
        <strain evidence="1">FP105234-sp</strain>
    </source>
</reference>
<proteinExistence type="predicted"/>
<evidence type="ECO:0000313" key="2">
    <source>
        <dbReference type="Proteomes" id="UP000814033"/>
    </source>
</evidence>
<sequence length="372" mass="38986">MTSHPSATRRFRTKTSELGDLLRRRDHPAPAPSPAHPPAPAPHDPDVPDTPKPRRRLPFLGLKRKSNVVSDEPRPSTSTAASTVPVHSLDARPSIPPHAPLSPLPHFSSSPSPQSTSPTALKPTRSTTPTAHSPTRPAARHSRTPTPPSYRASSSSDRGRPTITVTIQSAADEDVNLYMTPRMVPLPPGKPAPTTALPSPPPEADDASEPPTSPRVAAFATSGQPRDASSSASTSQRQTASAYPPASSVPRRRVTSRGPVASDYTSGSGSEGPGIGLGLRLRKAYANSGVGSGSGSDSGTSVRKGILRSGSTLRSAHSGRSEHRPDKEELTAWSEHAPGIDWGAEELTDGTDIGCKLIQVAVAAQCRILLFA</sequence>
<comment type="caution">
    <text evidence="1">The sequence shown here is derived from an EMBL/GenBank/DDBJ whole genome shotgun (WGS) entry which is preliminary data.</text>
</comment>
<gene>
    <name evidence="1" type="ORF">FA95DRAFT_1602012</name>
</gene>
<keyword evidence="2" id="KW-1185">Reference proteome</keyword>
<name>A0ACB8S918_9AGAM</name>
<accession>A0ACB8S918</accession>
<reference evidence="1" key="1">
    <citation type="submission" date="2021-02" db="EMBL/GenBank/DDBJ databases">
        <authorList>
            <consortium name="DOE Joint Genome Institute"/>
            <person name="Ahrendt S."/>
            <person name="Looney B.P."/>
            <person name="Miyauchi S."/>
            <person name="Morin E."/>
            <person name="Drula E."/>
            <person name="Courty P.E."/>
            <person name="Chicoki N."/>
            <person name="Fauchery L."/>
            <person name="Kohler A."/>
            <person name="Kuo A."/>
            <person name="Labutti K."/>
            <person name="Pangilinan J."/>
            <person name="Lipzen A."/>
            <person name="Riley R."/>
            <person name="Andreopoulos W."/>
            <person name="He G."/>
            <person name="Johnson J."/>
            <person name="Barry K.W."/>
            <person name="Grigoriev I.V."/>
            <person name="Nagy L."/>
            <person name="Hibbett D."/>
            <person name="Henrissat B."/>
            <person name="Matheny P.B."/>
            <person name="Labbe J."/>
            <person name="Martin F."/>
        </authorList>
    </citation>
    <scope>NUCLEOTIDE SEQUENCE</scope>
    <source>
        <strain evidence="1">FP105234-sp</strain>
    </source>
</reference>